<evidence type="ECO:0000313" key="2">
    <source>
        <dbReference type="EMBL" id="GIY03812.1"/>
    </source>
</evidence>
<sequence length="164" mass="18233">MKPRYHERDCKNHPACLTNLDGGILTVASTLARSTSNPLGVIQCPKSSIIKDYWHCSKQSFAILARPKAESDPPRDPCFPGELVSWTGACGPIHGSDFARKSENCRLSENPSSASDCNSAWGCFRKESEMPERVQKELRQRDSVRLRNEDKQNGTPVETPESSL</sequence>
<evidence type="ECO:0000256" key="1">
    <source>
        <dbReference type="SAM" id="MobiDB-lite"/>
    </source>
</evidence>
<dbReference type="EMBL" id="BPLQ01003843">
    <property type="protein sequence ID" value="GIY03812.1"/>
    <property type="molecule type" value="Genomic_DNA"/>
</dbReference>
<reference evidence="2 3" key="1">
    <citation type="submission" date="2021-06" db="EMBL/GenBank/DDBJ databases">
        <title>Caerostris darwini draft genome.</title>
        <authorList>
            <person name="Kono N."/>
            <person name="Arakawa K."/>
        </authorList>
    </citation>
    <scope>NUCLEOTIDE SEQUENCE [LARGE SCALE GENOMIC DNA]</scope>
</reference>
<name>A0AAV4Q6H8_9ARAC</name>
<proteinExistence type="predicted"/>
<feature type="compositionally biased region" description="Basic and acidic residues" evidence="1">
    <location>
        <begin position="132"/>
        <end position="152"/>
    </location>
</feature>
<dbReference type="Proteomes" id="UP001054837">
    <property type="component" value="Unassembled WGS sequence"/>
</dbReference>
<protein>
    <submittedName>
        <fullName evidence="2">Uncharacterized protein</fullName>
    </submittedName>
</protein>
<comment type="caution">
    <text evidence="2">The sequence shown here is derived from an EMBL/GenBank/DDBJ whole genome shotgun (WGS) entry which is preliminary data.</text>
</comment>
<keyword evidence="3" id="KW-1185">Reference proteome</keyword>
<evidence type="ECO:0000313" key="3">
    <source>
        <dbReference type="Proteomes" id="UP001054837"/>
    </source>
</evidence>
<feature type="compositionally biased region" description="Polar residues" evidence="1">
    <location>
        <begin position="153"/>
        <end position="164"/>
    </location>
</feature>
<accession>A0AAV4Q6H8</accession>
<organism evidence="2 3">
    <name type="scientific">Caerostris darwini</name>
    <dbReference type="NCBI Taxonomy" id="1538125"/>
    <lineage>
        <taxon>Eukaryota</taxon>
        <taxon>Metazoa</taxon>
        <taxon>Ecdysozoa</taxon>
        <taxon>Arthropoda</taxon>
        <taxon>Chelicerata</taxon>
        <taxon>Arachnida</taxon>
        <taxon>Araneae</taxon>
        <taxon>Araneomorphae</taxon>
        <taxon>Entelegynae</taxon>
        <taxon>Araneoidea</taxon>
        <taxon>Araneidae</taxon>
        <taxon>Caerostris</taxon>
    </lineage>
</organism>
<dbReference type="AlphaFoldDB" id="A0AAV4Q6H8"/>
<feature type="region of interest" description="Disordered" evidence="1">
    <location>
        <begin position="132"/>
        <end position="164"/>
    </location>
</feature>
<gene>
    <name evidence="2" type="ORF">CDAR_288961</name>
</gene>